<dbReference type="Proteomes" id="UP000708208">
    <property type="component" value="Unassembled WGS sequence"/>
</dbReference>
<keyword evidence="2" id="KW-1185">Reference proteome</keyword>
<feature type="non-terminal residue" evidence="1">
    <location>
        <position position="15"/>
    </location>
</feature>
<comment type="caution">
    <text evidence="1">The sequence shown here is derived from an EMBL/GenBank/DDBJ whole genome shotgun (WGS) entry which is preliminary data.</text>
</comment>
<feature type="non-terminal residue" evidence="1">
    <location>
        <position position="1"/>
    </location>
</feature>
<gene>
    <name evidence="1" type="ORF">AFUS01_LOCUS23229</name>
</gene>
<proteinExistence type="predicted"/>
<accession>A0A8J2KGX1</accession>
<dbReference type="EMBL" id="CAJVCH010277783">
    <property type="protein sequence ID" value="CAG7734866.1"/>
    <property type="molecule type" value="Genomic_DNA"/>
</dbReference>
<name>A0A8J2KGX1_9HEXA</name>
<evidence type="ECO:0000313" key="1">
    <source>
        <dbReference type="EMBL" id="CAG7734866.1"/>
    </source>
</evidence>
<protein>
    <submittedName>
        <fullName evidence="1">Uncharacterized protein</fullName>
    </submittedName>
</protein>
<organism evidence="1 2">
    <name type="scientific">Allacma fusca</name>
    <dbReference type="NCBI Taxonomy" id="39272"/>
    <lineage>
        <taxon>Eukaryota</taxon>
        <taxon>Metazoa</taxon>
        <taxon>Ecdysozoa</taxon>
        <taxon>Arthropoda</taxon>
        <taxon>Hexapoda</taxon>
        <taxon>Collembola</taxon>
        <taxon>Symphypleona</taxon>
        <taxon>Sminthuridae</taxon>
        <taxon>Allacma</taxon>
    </lineage>
</organism>
<sequence>TPLPSSVMAEVARKV</sequence>
<evidence type="ECO:0000313" key="2">
    <source>
        <dbReference type="Proteomes" id="UP000708208"/>
    </source>
</evidence>
<reference evidence="1" key="1">
    <citation type="submission" date="2021-06" db="EMBL/GenBank/DDBJ databases">
        <authorList>
            <person name="Hodson N. C."/>
            <person name="Mongue J. A."/>
            <person name="Jaron S. K."/>
        </authorList>
    </citation>
    <scope>NUCLEOTIDE SEQUENCE</scope>
</reference>